<reference evidence="1 2" key="1">
    <citation type="submission" date="2021-01" db="EMBL/GenBank/DDBJ databases">
        <title>FDA dAtabase for Regulatory Grade micrObial Sequences (FDA-ARGOS): Supporting development and validation of Infectious Disease Dx tests.</title>
        <authorList>
            <person name="Sproer C."/>
            <person name="Gronow S."/>
            <person name="Severitt S."/>
            <person name="Schroder I."/>
            <person name="Tallon L."/>
            <person name="Sadzewicz L."/>
            <person name="Zhao X."/>
            <person name="Boylan J."/>
            <person name="Ott S."/>
            <person name="Bowen H."/>
            <person name="Vavikolanu K."/>
            <person name="Mehta A."/>
            <person name="Aluvathingal J."/>
            <person name="Nadendla S."/>
            <person name="Lowell S."/>
            <person name="Myers T."/>
            <person name="Yan Y."/>
            <person name="Sichtig H."/>
        </authorList>
    </citation>
    <scope>NUCLEOTIDE SEQUENCE [LARGE SCALE GENOMIC DNA]</scope>
    <source>
        <strain evidence="1 2">FDAARGOS_1141</strain>
    </source>
</reference>
<dbReference type="Proteomes" id="UP000595498">
    <property type="component" value="Chromosome"/>
</dbReference>
<name>A0ABX7CT18_SPHMU</name>
<keyword evidence="2" id="KW-1185">Reference proteome</keyword>
<gene>
    <name evidence="1" type="ORF">I6I98_08235</name>
</gene>
<evidence type="ECO:0000313" key="2">
    <source>
        <dbReference type="Proteomes" id="UP000595498"/>
    </source>
</evidence>
<sequence>MEDEILNEIRTFVYDGGWGYTLPFPFLFKKKEINRDTKLVVDLKITGDDADDFFIAFAEKFNVDISGFKIGDYFGNEEDFVASLIKDLFRNKEKGRKSLNIGQLEKAVIVGRLDEDVINS</sequence>
<evidence type="ECO:0000313" key="1">
    <source>
        <dbReference type="EMBL" id="QQT55227.1"/>
    </source>
</evidence>
<proteinExistence type="predicted"/>
<organism evidence="1 2">
    <name type="scientific">Sphingobacterium multivorum</name>
    <dbReference type="NCBI Taxonomy" id="28454"/>
    <lineage>
        <taxon>Bacteria</taxon>
        <taxon>Pseudomonadati</taxon>
        <taxon>Bacteroidota</taxon>
        <taxon>Sphingobacteriia</taxon>
        <taxon>Sphingobacteriales</taxon>
        <taxon>Sphingobacteriaceae</taxon>
        <taxon>Sphingobacterium</taxon>
    </lineage>
</organism>
<protein>
    <submittedName>
        <fullName evidence="1">DUF1493 family protein</fullName>
    </submittedName>
</protein>
<accession>A0ABX7CT18</accession>
<dbReference type="InterPro" id="IPR010862">
    <property type="entry name" value="DUF1493"/>
</dbReference>
<dbReference type="EMBL" id="CP068224">
    <property type="protein sequence ID" value="QQT55227.1"/>
    <property type="molecule type" value="Genomic_DNA"/>
</dbReference>
<dbReference type="Pfam" id="PF07377">
    <property type="entry name" value="DUF1493"/>
    <property type="match status" value="1"/>
</dbReference>